<dbReference type="PANTHER" id="PTHR13812:SF19">
    <property type="entry name" value="KETIMINE REDUCTASE MU-CRYSTALLIN"/>
    <property type="match status" value="1"/>
</dbReference>
<dbReference type="Gene3D" id="3.40.50.720">
    <property type="entry name" value="NAD(P)-binding Rossmann-like Domain"/>
    <property type="match status" value="1"/>
</dbReference>
<dbReference type="Pfam" id="PF02423">
    <property type="entry name" value="OCD_Mu_crystall"/>
    <property type="match status" value="1"/>
</dbReference>
<evidence type="ECO:0008006" key="3">
    <source>
        <dbReference type="Google" id="ProtNLM"/>
    </source>
</evidence>
<dbReference type="OrthoDB" id="4311033at2"/>
<sequence>MTLPYFDAEALATHLTPARAVAALEEALLGGQDPELDSPRLFAPLEAGEFLLMPAQSARYAGIKVATVAPGNPAKGHPKIQGTYLLLDRSTLTPLAAMDGAELTLIRTPAVTTLAIKHLLAIRGAASAGVVTVLGTSLQADRHIEAIHAVCGISELVVIGRRAEAADALALKWAGRGIPSRAGVAQDVATANVVVCATSSVTPVFDGRLIADNAIVAAIGSHGLDAREVDPILALRAEVVVEGVASALREAGDLIPARSAAQWKDRGLCTLSELVVGRFGPVAGKPLLYTGVGMSWEDIVVAGRAFEILHDADAKVH</sequence>
<dbReference type="Gene3D" id="3.30.1780.10">
    <property type="entry name" value="ornithine cyclodeaminase, domain 1"/>
    <property type="match status" value="1"/>
</dbReference>
<accession>A0A0S2M1N5</accession>
<dbReference type="AlphaFoldDB" id="A0A0S2M1N5"/>
<reference evidence="2" key="1">
    <citation type="submission" date="2015-11" db="EMBL/GenBank/DDBJ databases">
        <authorList>
            <person name="Kumar R."/>
            <person name="Singh D."/>
            <person name="Swarnkar M.K."/>
            <person name="Singh A.K."/>
            <person name="Kumar S."/>
        </authorList>
    </citation>
    <scope>NUCLEOTIDE SEQUENCE [LARGE SCALE GENOMIC DNA]</scope>
    <source>
        <strain evidence="2">ERGS4:06</strain>
    </source>
</reference>
<dbReference type="SUPFAM" id="SSF51735">
    <property type="entry name" value="NAD(P)-binding Rossmann-fold domains"/>
    <property type="match status" value="1"/>
</dbReference>
<proteinExistence type="predicted"/>
<organism evidence="1 2">
    <name type="scientific">Arthrobacter alpinus</name>
    <dbReference type="NCBI Taxonomy" id="656366"/>
    <lineage>
        <taxon>Bacteria</taxon>
        <taxon>Bacillati</taxon>
        <taxon>Actinomycetota</taxon>
        <taxon>Actinomycetes</taxon>
        <taxon>Micrococcales</taxon>
        <taxon>Micrococcaceae</taxon>
        <taxon>Arthrobacter</taxon>
    </lineage>
</organism>
<reference evidence="1 2" key="2">
    <citation type="journal article" date="2016" name="J. Biotechnol.">
        <title>Complete genome sequence of Arthrobacter alpinus ERGS4:06, a yellow pigmented bacterium tolerant to cold and radiations isolated from Sikkim Himalaya.</title>
        <authorList>
            <person name="Kumar R."/>
            <person name="Singh D."/>
            <person name="Swarnkar M.K."/>
            <person name="Singh A.K."/>
            <person name="Kumar S."/>
        </authorList>
    </citation>
    <scope>NUCLEOTIDE SEQUENCE [LARGE SCALE GENOMIC DNA]</scope>
    <source>
        <strain evidence="1 2">ERGS4:06</strain>
    </source>
</reference>
<dbReference type="InterPro" id="IPR003462">
    <property type="entry name" value="ODC_Mu_crystall"/>
</dbReference>
<evidence type="ECO:0000313" key="2">
    <source>
        <dbReference type="Proteomes" id="UP000059574"/>
    </source>
</evidence>
<dbReference type="InterPro" id="IPR023401">
    <property type="entry name" value="ODC_N"/>
</dbReference>
<dbReference type="RefSeq" id="WP_062291129.1">
    <property type="nucleotide sequence ID" value="NZ_CP013200.1"/>
</dbReference>
<dbReference type="PIRSF" id="PIRSF001439">
    <property type="entry name" value="CryM"/>
    <property type="match status" value="1"/>
</dbReference>
<name>A0A0S2M1N5_9MICC</name>
<dbReference type="Proteomes" id="UP000059574">
    <property type="component" value="Chromosome"/>
</dbReference>
<dbReference type="PANTHER" id="PTHR13812">
    <property type="entry name" value="KETIMINE REDUCTASE MU-CRYSTALLIN"/>
    <property type="match status" value="1"/>
</dbReference>
<dbReference type="InterPro" id="IPR036291">
    <property type="entry name" value="NAD(P)-bd_dom_sf"/>
</dbReference>
<evidence type="ECO:0000313" key="1">
    <source>
        <dbReference type="EMBL" id="ALO67721.1"/>
    </source>
</evidence>
<protein>
    <recommendedName>
        <fullName evidence="3">Ornithine cyclodeaminase</fullName>
    </recommendedName>
</protein>
<gene>
    <name evidence="1" type="ORF">AS189_16075</name>
</gene>
<dbReference type="GO" id="GO:0005737">
    <property type="term" value="C:cytoplasm"/>
    <property type="evidence" value="ECO:0007669"/>
    <property type="project" value="TreeGrafter"/>
</dbReference>
<dbReference type="EMBL" id="CP013200">
    <property type="protein sequence ID" value="ALO67721.1"/>
    <property type="molecule type" value="Genomic_DNA"/>
</dbReference>